<name>A0ABT9YM31_9BACI</name>
<organism evidence="1 2">
    <name type="scientific">Alkalicoccobacillus murimartini</name>
    <dbReference type="NCBI Taxonomy" id="171685"/>
    <lineage>
        <taxon>Bacteria</taxon>
        <taxon>Bacillati</taxon>
        <taxon>Bacillota</taxon>
        <taxon>Bacilli</taxon>
        <taxon>Bacillales</taxon>
        <taxon>Bacillaceae</taxon>
        <taxon>Alkalicoccobacillus</taxon>
    </lineage>
</organism>
<protein>
    <recommendedName>
        <fullName evidence="3">WGR domain-containing protein</fullName>
    </recommendedName>
</protein>
<evidence type="ECO:0000313" key="2">
    <source>
        <dbReference type="Proteomes" id="UP001225034"/>
    </source>
</evidence>
<sequence length="96" mass="10854">MAAKSARVQVLHETAINKDKIGTNWVLCLQFCRYVYDNGDLQEGYRFIWRKPDGKLQAARGQARIPKLSDASKLMEKAQAEGWGELIGNDNKVDNT</sequence>
<comment type="caution">
    <text evidence="1">The sequence shown here is derived from an EMBL/GenBank/DDBJ whole genome shotgun (WGS) entry which is preliminary data.</text>
</comment>
<dbReference type="RefSeq" id="WP_306985401.1">
    <property type="nucleotide sequence ID" value="NZ_JAUSUA010000007.1"/>
</dbReference>
<accession>A0ABT9YM31</accession>
<evidence type="ECO:0000313" key="1">
    <source>
        <dbReference type="EMBL" id="MDQ0208941.1"/>
    </source>
</evidence>
<dbReference type="Proteomes" id="UP001225034">
    <property type="component" value="Unassembled WGS sequence"/>
</dbReference>
<proteinExistence type="predicted"/>
<gene>
    <name evidence="1" type="ORF">J2S05_003765</name>
</gene>
<dbReference type="EMBL" id="JAUSUA010000007">
    <property type="protein sequence ID" value="MDQ0208941.1"/>
    <property type="molecule type" value="Genomic_DNA"/>
</dbReference>
<keyword evidence="2" id="KW-1185">Reference proteome</keyword>
<evidence type="ECO:0008006" key="3">
    <source>
        <dbReference type="Google" id="ProtNLM"/>
    </source>
</evidence>
<reference evidence="1 2" key="1">
    <citation type="submission" date="2023-07" db="EMBL/GenBank/DDBJ databases">
        <title>Genomic Encyclopedia of Type Strains, Phase IV (KMG-IV): sequencing the most valuable type-strain genomes for metagenomic binning, comparative biology and taxonomic classification.</title>
        <authorList>
            <person name="Goeker M."/>
        </authorList>
    </citation>
    <scope>NUCLEOTIDE SEQUENCE [LARGE SCALE GENOMIC DNA]</scope>
    <source>
        <strain evidence="1 2">DSM 19154</strain>
    </source>
</reference>